<dbReference type="EMBL" id="CAJPIZ010002459">
    <property type="protein sequence ID" value="CAG2105066.1"/>
    <property type="molecule type" value="Genomic_DNA"/>
</dbReference>
<organism evidence="8">
    <name type="scientific">Medioppia subpectinata</name>
    <dbReference type="NCBI Taxonomy" id="1979941"/>
    <lineage>
        <taxon>Eukaryota</taxon>
        <taxon>Metazoa</taxon>
        <taxon>Ecdysozoa</taxon>
        <taxon>Arthropoda</taxon>
        <taxon>Chelicerata</taxon>
        <taxon>Arachnida</taxon>
        <taxon>Acari</taxon>
        <taxon>Acariformes</taxon>
        <taxon>Sarcoptiformes</taxon>
        <taxon>Oribatida</taxon>
        <taxon>Brachypylina</taxon>
        <taxon>Oppioidea</taxon>
        <taxon>Oppiidae</taxon>
        <taxon>Medioppia</taxon>
    </lineage>
</organism>
<evidence type="ECO:0000256" key="7">
    <source>
        <dbReference type="PIRSR" id="PIRSR005902-1"/>
    </source>
</evidence>
<dbReference type="Gene3D" id="3.20.20.140">
    <property type="entry name" value="Metal-dependent hydrolases"/>
    <property type="match status" value="1"/>
</dbReference>
<dbReference type="PANTHER" id="PTHR10060:SF15">
    <property type="entry name" value="DEOXYRIBONUCLEASE TATDN1"/>
    <property type="match status" value="1"/>
</dbReference>
<comment type="function">
    <text evidence="6">Deoxyribonuclease which catalyzes (in vitro) the decatenation of kinetoplast DNA, which are circular DNA catenated to each other, producing linear DNA molecules. Plays an important role in chromosomal segregation and cell cycle progression during eye development probably via its DNA decatenation activity.</text>
</comment>
<proteinExistence type="inferred from homology"/>
<comment type="similarity">
    <text evidence="1">Belongs to the metallo-dependent hydrolases superfamily. TatD-type hydrolase family.</text>
</comment>
<dbReference type="GO" id="GO:0046872">
    <property type="term" value="F:metal ion binding"/>
    <property type="evidence" value="ECO:0007669"/>
    <property type="project" value="UniProtKB-KW"/>
</dbReference>
<evidence type="ECO:0000256" key="4">
    <source>
        <dbReference type="ARBA" id="ARBA00022801"/>
    </source>
</evidence>
<dbReference type="Pfam" id="PF01026">
    <property type="entry name" value="TatD_DNase"/>
    <property type="match status" value="1"/>
</dbReference>
<dbReference type="AlphaFoldDB" id="A0A7R9PXQ7"/>
<protein>
    <recommendedName>
        <fullName evidence="5">Deoxyribonuclease TATDN1</fullName>
    </recommendedName>
</protein>
<dbReference type="SUPFAM" id="SSF51556">
    <property type="entry name" value="Metallo-dependent hydrolases"/>
    <property type="match status" value="1"/>
</dbReference>
<evidence type="ECO:0000256" key="5">
    <source>
        <dbReference type="ARBA" id="ARBA00039767"/>
    </source>
</evidence>
<evidence type="ECO:0000256" key="3">
    <source>
        <dbReference type="ARBA" id="ARBA00022723"/>
    </source>
</evidence>
<evidence type="ECO:0000256" key="2">
    <source>
        <dbReference type="ARBA" id="ARBA00022722"/>
    </source>
</evidence>
<accession>A0A7R9PXQ7</accession>
<dbReference type="PIRSF" id="PIRSF005902">
    <property type="entry name" value="DNase_TatD"/>
    <property type="match status" value="1"/>
</dbReference>
<keyword evidence="4" id="KW-0378">Hydrolase</keyword>
<feature type="binding site" evidence="7">
    <location>
        <position position="102"/>
    </location>
    <ligand>
        <name>a divalent metal cation</name>
        <dbReference type="ChEBI" id="CHEBI:60240"/>
        <label>1</label>
    </ligand>
</feature>
<gene>
    <name evidence="8" type="ORF">OSB1V03_LOCUS5079</name>
</gene>
<dbReference type="Proteomes" id="UP000759131">
    <property type="component" value="Unassembled WGS sequence"/>
</dbReference>
<dbReference type="GO" id="GO:0005829">
    <property type="term" value="C:cytosol"/>
    <property type="evidence" value="ECO:0007669"/>
    <property type="project" value="TreeGrafter"/>
</dbReference>
<evidence type="ECO:0000256" key="1">
    <source>
        <dbReference type="ARBA" id="ARBA00009275"/>
    </source>
</evidence>
<keyword evidence="9" id="KW-1185">Reference proteome</keyword>
<dbReference type="OrthoDB" id="413993at2759"/>
<dbReference type="InterPro" id="IPR050891">
    <property type="entry name" value="TatD-type_Hydrolase"/>
</dbReference>
<evidence type="ECO:0000313" key="8">
    <source>
        <dbReference type="EMBL" id="CAD7624636.1"/>
    </source>
</evidence>
<sequence>MADNSLADSVVDDFAYLLVDSSASLTSKKFAKDIDAVVTRAKSSGVQKIISRATSVHSSREALRLCRLYPGLSAHESRLWTPDSEREILEVIRSPECVAFGETGVDFSRDFSPKQTQLQVFEKQLQMATHLALSDNIVKPVLVREVNAHSECATLLRAYSSAQIVMQLRGSRDHVTEYLQRGAYIAVSGLVLKDKTEDGVRSALRDKTLPLNRLREYCTKTRVALETQLEPSLSLPLAVLYSDSPYAYPNVKAAEQTLKRRSLGFLNRYCTFQRNEPCSLAATLESVSALMNSGAEDVALNTTFNALKVFSLKC</sequence>
<dbReference type="PANTHER" id="PTHR10060">
    <property type="entry name" value="TATD FAMILY DEOXYRIBONUCLEASE"/>
    <property type="match status" value="1"/>
</dbReference>
<reference evidence="8" key="1">
    <citation type="submission" date="2020-11" db="EMBL/GenBank/DDBJ databases">
        <authorList>
            <person name="Tran Van P."/>
        </authorList>
    </citation>
    <scope>NUCLEOTIDE SEQUENCE</scope>
</reference>
<evidence type="ECO:0000256" key="6">
    <source>
        <dbReference type="ARBA" id="ARBA00045223"/>
    </source>
</evidence>
<dbReference type="InterPro" id="IPR032466">
    <property type="entry name" value="Metal_Hydrolase"/>
</dbReference>
<keyword evidence="2" id="KW-0540">Nuclease</keyword>
<keyword evidence="3 7" id="KW-0479">Metal-binding</keyword>
<name>A0A7R9PXQ7_9ACAR</name>
<dbReference type="GO" id="GO:0008310">
    <property type="term" value="F:single-stranded DNA 3'-5' DNA exonuclease activity"/>
    <property type="evidence" value="ECO:0007669"/>
    <property type="project" value="TreeGrafter"/>
</dbReference>
<evidence type="ECO:0000313" key="9">
    <source>
        <dbReference type="Proteomes" id="UP000759131"/>
    </source>
</evidence>
<dbReference type="EMBL" id="OC857034">
    <property type="protein sequence ID" value="CAD7624636.1"/>
    <property type="molecule type" value="Genomic_DNA"/>
</dbReference>
<dbReference type="InterPro" id="IPR001130">
    <property type="entry name" value="TatD-like"/>
</dbReference>